<evidence type="ECO:0000256" key="3">
    <source>
        <dbReference type="ARBA" id="ARBA00022475"/>
    </source>
</evidence>
<feature type="transmembrane region" description="Helical" evidence="7">
    <location>
        <begin position="298"/>
        <end position="316"/>
    </location>
</feature>
<feature type="transmembrane region" description="Helical" evidence="7">
    <location>
        <begin position="127"/>
        <end position="151"/>
    </location>
</feature>
<keyword evidence="6 7" id="KW-0472">Membrane</keyword>
<evidence type="ECO:0000256" key="2">
    <source>
        <dbReference type="ARBA" id="ARBA00022448"/>
    </source>
</evidence>
<feature type="transmembrane region" description="Helical" evidence="7">
    <location>
        <begin position="328"/>
        <end position="344"/>
    </location>
</feature>
<dbReference type="InterPro" id="IPR036259">
    <property type="entry name" value="MFS_trans_sf"/>
</dbReference>
<feature type="transmembrane region" description="Helical" evidence="7">
    <location>
        <begin position="28"/>
        <end position="51"/>
    </location>
</feature>
<dbReference type="RefSeq" id="WP_271139756.1">
    <property type="nucleotide sequence ID" value="NZ_JAPYYP010000005.1"/>
</dbReference>
<keyword evidence="10" id="KW-1185">Reference proteome</keyword>
<dbReference type="PROSITE" id="PS50850">
    <property type="entry name" value="MFS"/>
    <property type="match status" value="1"/>
</dbReference>
<comment type="subcellular location">
    <subcellularLocation>
        <location evidence="1">Cell membrane</location>
        <topology evidence="1">Multi-pass membrane protein</topology>
    </subcellularLocation>
</comment>
<evidence type="ECO:0000256" key="5">
    <source>
        <dbReference type="ARBA" id="ARBA00022989"/>
    </source>
</evidence>
<feature type="domain" description="Major facilitator superfamily (MFS) profile" evidence="8">
    <location>
        <begin position="31"/>
        <end position="445"/>
    </location>
</feature>
<keyword evidence="3" id="KW-1003">Cell membrane</keyword>
<feature type="transmembrane region" description="Helical" evidence="7">
    <location>
        <begin position="204"/>
        <end position="227"/>
    </location>
</feature>
<gene>
    <name evidence="9" type="ORF">O3V59_06750</name>
</gene>
<dbReference type="Proteomes" id="UP001151071">
    <property type="component" value="Unassembled WGS sequence"/>
</dbReference>
<name>A0A9X3TP12_9BACL</name>
<dbReference type="GO" id="GO:0005886">
    <property type="term" value="C:plasma membrane"/>
    <property type="evidence" value="ECO:0007669"/>
    <property type="project" value="UniProtKB-SubCell"/>
</dbReference>
<dbReference type="InterPro" id="IPR005829">
    <property type="entry name" value="Sugar_transporter_CS"/>
</dbReference>
<evidence type="ECO:0000256" key="7">
    <source>
        <dbReference type="SAM" id="Phobius"/>
    </source>
</evidence>
<dbReference type="EMBL" id="JAPYYP010000005">
    <property type="protein sequence ID" value="MDA5108051.1"/>
    <property type="molecule type" value="Genomic_DNA"/>
</dbReference>
<feature type="transmembrane region" description="Helical" evidence="7">
    <location>
        <begin position="356"/>
        <end position="378"/>
    </location>
</feature>
<dbReference type="Pfam" id="PF07690">
    <property type="entry name" value="MFS_1"/>
    <property type="match status" value="1"/>
</dbReference>
<organism evidence="9 10">
    <name type="scientific">Brevibacillus thermoruber</name>
    <dbReference type="NCBI Taxonomy" id="33942"/>
    <lineage>
        <taxon>Bacteria</taxon>
        <taxon>Bacillati</taxon>
        <taxon>Bacillota</taxon>
        <taxon>Bacilli</taxon>
        <taxon>Bacillales</taxon>
        <taxon>Paenibacillaceae</taxon>
        <taxon>Brevibacillus</taxon>
    </lineage>
</organism>
<proteinExistence type="predicted"/>
<feature type="transmembrane region" description="Helical" evidence="7">
    <location>
        <begin position="71"/>
        <end position="91"/>
    </location>
</feature>
<feature type="transmembrane region" description="Helical" evidence="7">
    <location>
        <begin position="103"/>
        <end position="121"/>
    </location>
</feature>
<accession>A0A9X3TP12</accession>
<keyword evidence="4 7" id="KW-0812">Transmembrane</keyword>
<feature type="transmembrane region" description="Helical" evidence="7">
    <location>
        <begin position="390"/>
        <end position="409"/>
    </location>
</feature>
<keyword evidence="5 7" id="KW-1133">Transmembrane helix</keyword>
<evidence type="ECO:0000256" key="1">
    <source>
        <dbReference type="ARBA" id="ARBA00004651"/>
    </source>
</evidence>
<evidence type="ECO:0000313" key="10">
    <source>
        <dbReference type="Proteomes" id="UP001151071"/>
    </source>
</evidence>
<dbReference type="PANTHER" id="PTHR43045">
    <property type="entry name" value="SHIKIMATE TRANSPORTER"/>
    <property type="match status" value="1"/>
</dbReference>
<dbReference type="Gene3D" id="1.20.1250.20">
    <property type="entry name" value="MFS general substrate transporter like domains"/>
    <property type="match status" value="2"/>
</dbReference>
<evidence type="ECO:0000259" key="8">
    <source>
        <dbReference type="PROSITE" id="PS50850"/>
    </source>
</evidence>
<evidence type="ECO:0000256" key="6">
    <source>
        <dbReference type="ARBA" id="ARBA00023136"/>
    </source>
</evidence>
<keyword evidence="2" id="KW-0813">Transport</keyword>
<feature type="transmembrane region" description="Helical" evidence="7">
    <location>
        <begin position="172"/>
        <end position="192"/>
    </location>
</feature>
<dbReference type="PANTHER" id="PTHR43045:SF1">
    <property type="entry name" value="SHIKIMATE TRANSPORTER"/>
    <property type="match status" value="1"/>
</dbReference>
<dbReference type="SUPFAM" id="SSF103473">
    <property type="entry name" value="MFS general substrate transporter"/>
    <property type="match status" value="1"/>
</dbReference>
<dbReference type="GO" id="GO:0022857">
    <property type="term" value="F:transmembrane transporter activity"/>
    <property type="evidence" value="ECO:0007669"/>
    <property type="project" value="InterPro"/>
</dbReference>
<reference evidence="9" key="1">
    <citation type="submission" date="2022-12" db="EMBL/GenBank/DDBJ databases">
        <title>Draft genome sequence of the thermophilic strain Brevibacillus thermoruber HT42, isolated from Los Humeros, Puebla, Mexico, with biotechnological potential.</title>
        <authorList>
            <person name="Lara Sanchez J."/>
            <person name="Solis Palacios R."/>
            <person name="Bustos Baena A.S."/>
            <person name="Ruz Baez A.E."/>
            <person name="Espinosa Luna G."/>
            <person name="Oliart Ros R.M."/>
        </authorList>
    </citation>
    <scope>NUCLEOTIDE SEQUENCE</scope>
    <source>
        <strain evidence="9">HT42</strain>
    </source>
</reference>
<dbReference type="InterPro" id="IPR011701">
    <property type="entry name" value="MFS"/>
</dbReference>
<dbReference type="PROSITE" id="PS00217">
    <property type="entry name" value="SUGAR_TRANSPORT_2"/>
    <property type="match status" value="1"/>
</dbReference>
<feature type="transmembrane region" description="Helical" evidence="7">
    <location>
        <begin position="258"/>
        <end position="278"/>
    </location>
</feature>
<protein>
    <submittedName>
        <fullName evidence="9">MFS transporter</fullName>
    </submittedName>
</protein>
<dbReference type="InterPro" id="IPR020846">
    <property type="entry name" value="MFS_dom"/>
</dbReference>
<sequence>MSANAETQVQRVSSLQGRPPAAVGRKQMITAVLASLLGWSLDLYDLFILLYVTPVLGKLFFPADNPTLSLAAVYASFAVTLLLRPFGSALFGSYADRNGRKRAMVVAVSGVGISTALFGVLPTVAHIGAAATILFIILRLIQGVFVGGVVASTHTIGTESVPEKWRGLMSGLVGGGGAGLGALLASIVYFVLSSLFPGEAFSEWGWRFMFFTGILCSVLGLFVFRMLEESPLWVQHKNEQAAKPAGQQSPVKMVFTKYLPVLLVNLLIVIGGGSAYYLTSGYLPTFLNVINHVPQTTASMILAASSIAAIIASVALGHLSTIIGRKKTFVLLGILNLMALPYLYTELAAAQDLSRIALYAMGLAFLGNASYAPVLIFLNERFPTAIRSTGTGLSWNMGFAIGGMMPTFVTMASGQTSEIPFFLAYFSIGLFLLYLVGSLIIPETKGNFQ</sequence>
<feature type="transmembrane region" description="Helical" evidence="7">
    <location>
        <begin position="421"/>
        <end position="441"/>
    </location>
</feature>
<dbReference type="AlphaFoldDB" id="A0A9X3TP12"/>
<evidence type="ECO:0000256" key="4">
    <source>
        <dbReference type="ARBA" id="ARBA00022692"/>
    </source>
</evidence>
<evidence type="ECO:0000313" key="9">
    <source>
        <dbReference type="EMBL" id="MDA5108051.1"/>
    </source>
</evidence>
<comment type="caution">
    <text evidence="9">The sequence shown here is derived from an EMBL/GenBank/DDBJ whole genome shotgun (WGS) entry which is preliminary data.</text>
</comment>